<feature type="DNA-binding region" description="H-T-H motif" evidence="2">
    <location>
        <begin position="39"/>
        <end position="58"/>
    </location>
</feature>
<keyword evidence="1 2" id="KW-0238">DNA-binding</keyword>
<feature type="domain" description="HTH tetR-type" evidence="3">
    <location>
        <begin position="16"/>
        <end position="76"/>
    </location>
</feature>
<dbReference type="Pfam" id="PF14278">
    <property type="entry name" value="TetR_C_8"/>
    <property type="match status" value="1"/>
</dbReference>
<dbReference type="STRING" id="1603886.GCA_001895165_01141"/>
<evidence type="ECO:0000256" key="2">
    <source>
        <dbReference type="PROSITE-ProRule" id="PRU00335"/>
    </source>
</evidence>
<dbReference type="AlphaFoldDB" id="A0A261FVY8"/>
<comment type="caution">
    <text evidence="4">The sequence shown here is derived from an EMBL/GenBank/DDBJ whole genome shotgun (WGS) entry which is preliminary data.</text>
</comment>
<dbReference type="InterPro" id="IPR001647">
    <property type="entry name" value="HTH_TetR"/>
</dbReference>
<evidence type="ECO:0000313" key="4">
    <source>
        <dbReference type="EMBL" id="OZG63339.1"/>
    </source>
</evidence>
<reference evidence="4 5" key="1">
    <citation type="journal article" date="2017" name="BMC Genomics">
        <title>Comparative genomic and phylogenomic analyses of the Bifidobacteriaceae family.</title>
        <authorList>
            <person name="Lugli G.A."/>
            <person name="Milani C."/>
            <person name="Turroni F."/>
            <person name="Duranti S."/>
            <person name="Mancabelli L."/>
            <person name="Mangifesta M."/>
            <person name="Ferrario C."/>
            <person name="Modesto M."/>
            <person name="Mattarelli P."/>
            <person name="Jiri K."/>
            <person name="van Sinderen D."/>
            <person name="Ventura M."/>
        </authorList>
    </citation>
    <scope>NUCLEOTIDE SEQUENCE [LARGE SCALE GENOMIC DNA]</scope>
    <source>
        <strain evidence="4 5">DSM 28807</strain>
    </source>
</reference>
<dbReference type="Pfam" id="PF00440">
    <property type="entry name" value="TetR_N"/>
    <property type="match status" value="1"/>
</dbReference>
<evidence type="ECO:0000313" key="5">
    <source>
        <dbReference type="Proteomes" id="UP000216352"/>
    </source>
</evidence>
<name>A0A261FVY8_9BIFI</name>
<dbReference type="EMBL" id="MWWX01000001">
    <property type="protein sequence ID" value="OZG63339.1"/>
    <property type="molecule type" value="Genomic_DNA"/>
</dbReference>
<dbReference type="GO" id="GO:0003677">
    <property type="term" value="F:DNA binding"/>
    <property type="evidence" value="ECO:0007669"/>
    <property type="project" value="UniProtKB-UniRule"/>
</dbReference>
<accession>A0A261FVY8</accession>
<dbReference type="PROSITE" id="PS50977">
    <property type="entry name" value="HTH_TETR_2"/>
    <property type="match status" value="1"/>
</dbReference>
<evidence type="ECO:0000256" key="1">
    <source>
        <dbReference type="ARBA" id="ARBA00023125"/>
    </source>
</evidence>
<dbReference type="RefSeq" id="WP_072725410.1">
    <property type="nucleotide sequence ID" value="NZ_CP062948.1"/>
</dbReference>
<protein>
    <submittedName>
        <fullName evidence="4">TetR family transcriptional regulator</fullName>
    </submittedName>
</protein>
<gene>
    <name evidence="4" type="ORF">BLEM_0042</name>
</gene>
<dbReference type="PANTHER" id="PTHR43479:SF11">
    <property type="entry name" value="ACREF_ENVCD OPERON REPRESSOR-RELATED"/>
    <property type="match status" value="1"/>
</dbReference>
<dbReference type="InterPro" id="IPR039532">
    <property type="entry name" value="TetR_C_Firmicutes"/>
</dbReference>
<dbReference type="Proteomes" id="UP000216352">
    <property type="component" value="Unassembled WGS sequence"/>
</dbReference>
<dbReference type="SUPFAM" id="SSF46689">
    <property type="entry name" value="Homeodomain-like"/>
    <property type="match status" value="1"/>
</dbReference>
<keyword evidence="5" id="KW-1185">Reference proteome</keyword>
<dbReference type="InterPro" id="IPR009057">
    <property type="entry name" value="Homeodomain-like_sf"/>
</dbReference>
<evidence type="ECO:0000259" key="3">
    <source>
        <dbReference type="PROSITE" id="PS50977"/>
    </source>
</evidence>
<dbReference type="InterPro" id="IPR050624">
    <property type="entry name" value="HTH-type_Tx_Regulator"/>
</dbReference>
<proteinExistence type="predicted"/>
<dbReference type="Gene3D" id="1.10.357.10">
    <property type="entry name" value="Tetracycline Repressor, domain 2"/>
    <property type="match status" value="1"/>
</dbReference>
<organism evidence="4 5">
    <name type="scientific">Bifidobacterium lemurum</name>
    <dbReference type="NCBI Taxonomy" id="1603886"/>
    <lineage>
        <taxon>Bacteria</taxon>
        <taxon>Bacillati</taxon>
        <taxon>Actinomycetota</taxon>
        <taxon>Actinomycetes</taxon>
        <taxon>Bifidobacteriales</taxon>
        <taxon>Bifidobacteriaceae</taxon>
        <taxon>Bifidobacterium</taxon>
    </lineage>
</organism>
<sequence>MQGEHTAVSARERRPSQAREKLIRAFWRLYCTGPIDKITVREITALAGYSRATFYEYFSGVRDVLTHIEDEFFDRINAMDQSPNEAPSYEQLTAHMSDILSFAEEYQEYVAVLLSDRGDPSFSRRFKDMLKPLIEANLPPQAPRYGRERDLVCEFYASALTSTIAAWLADPGGVSLERFIVFQMNYIFRGFSLTQT</sequence>
<dbReference type="PANTHER" id="PTHR43479">
    <property type="entry name" value="ACREF/ENVCD OPERON REPRESSOR-RELATED"/>
    <property type="match status" value="1"/>
</dbReference>